<dbReference type="EMBL" id="BAAAEI010000012">
    <property type="protein sequence ID" value="GAA0358359.1"/>
    <property type="molecule type" value="Genomic_DNA"/>
</dbReference>
<evidence type="ECO:0000313" key="1">
    <source>
        <dbReference type="EMBL" id="GAA0358359.1"/>
    </source>
</evidence>
<evidence type="ECO:0000313" key="2">
    <source>
        <dbReference type="Proteomes" id="UP001501757"/>
    </source>
</evidence>
<sequence>MVVLALPAQAQDSQQPLQDQPWLDDLQDNVTDSINATALWFDHFFADESLQMDEKARGEARIRLGWEPRSRAVNEFETRFRVRVKLPNMKHQTDLIFSDYDEDEDASSIKAARNDAIDNRNRFSMALRWTAKKSADLNVSHRIGVGRKLQPYVKSQVRKTFGLSDINNVNLEASVYYYTQDRFGSHLMAQYEHQLAGNDLFRFDNHFYFRDEENDWIWQHGWYKYSQWDDKTAMIYGLYVEGNSRPNYRVEEYLVSTRWRKNALRKWLFFEVEPFMLWRRDEDFKVSYGLALRVEGYFGHSG</sequence>
<gene>
    <name evidence="1" type="ORF">GCM10009092_23210</name>
</gene>
<name>A0ABN0X934_9ALTE</name>
<dbReference type="RefSeq" id="WP_172449209.1">
    <property type="nucleotide sequence ID" value="NZ_BAAAEI010000012.1"/>
</dbReference>
<proteinExistence type="predicted"/>
<reference evidence="1 2" key="1">
    <citation type="journal article" date="2019" name="Int. J. Syst. Evol. Microbiol.">
        <title>The Global Catalogue of Microorganisms (GCM) 10K type strain sequencing project: providing services to taxonomists for standard genome sequencing and annotation.</title>
        <authorList>
            <consortium name="The Broad Institute Genomics Platform"/>
            <consortium name="The Broad Institute Genome Sequencing Center for Infectious Disease"/>
            <person name="Wu L."/>
            <person name="Ma J."/>
        </authorList>
    </citation>
    <scope>NUCLEOTIDE SEQUENCE [LARGE SCALE GENOMIC DNA]</scope>
    <source>
        <strain evidence="1 2">JCM 13378</strain>
    </source>
</reference>
<accession>A0ABN0X934</accession>
<dbReference type="Proteomes" id="UP001501757">
    <property type="component" value="Unassembled WGS sequence"/>
</dbReference>
<organism evidence="1 2">
    <name type="scientific">Bowmanella denitrificans</name>
    <dbReference type="NCBI Taxonomy" id="366582"/>
    <lineage>
        <taxon>Bacteria</taxon>
        <taxon>Pseudomonadati</taxon>
        <taxon>Pseudomonadota</taxon>
        <taxon>Gammaproteobacteria</taxon>
        <taxon>Alteromonadales</taxon>
        <taxon>Alteromonadaceae</taxon>
        <taxon>Bowmanella</taxon>
    </lineage>
</organism>
<comment type="caution">
    <text evidence="1">The sequence shown here is derived from an EMBL/GenBank/DDBJ whole genome shotgun (WGS) entry which is preliminary data.</text>
</comment>
<keyword evidence="2" id="KW-1185">Reference proteome</keyword>
<protein>
    <submittedName>
        <fullName evidence="1">Uncharacterized protein</fullName>
    </submittedName>
</protein>